<dbReference type="InterPro" id="IPR007791">
    <property type="entry name" value="DjlA_N"/>
</dbReference>
<dbReference type="PRINTS" id="PR00625">
    <property type="entry name" value="JDOMAIN"/>
</dbReference>
<dbReference type="NCBIfam" id="NF006948">
    <property type="entry name" value="PRK09430.1"/>
    <property type="match status" value="1"/>
</dbReference>
<dbReference type="Gene3D" id="1.10.3680.10">
    <property type="entry name" value="TerB-like"/>
    <property type="match status" value="1"/>
</dbReference>
<evidence type="ECO:0000313" key="3">
    <source>
        <dbReference type="EMBL" id="KKN57836.1"/>
    </source>
</evidence>
<dbReference type="AlphaFoldDB" id="A0A0F9U9B3"/>
<dbReference type="CDD" id="cd06257">
    <property type="entry name" value="DnaJ"/>
    <property type="match status" value="1"/>
</dbReference>
<proteinExistence type="predicted"/>
<keyword evidence="1" id="KW-0472">Membrane</keyword>
<gene>
    <name evidence="3" type="ORF">LCGC14_0558230</name>
</gene>
<protein>
    <recommendedName>
        <fullName evidence="2">J domain-containing protein</fullName>
    </recommendedName>
</protein>
<keyword evidence="1" id="KW-0812">Transmembrane</keyword>
<dbReference type="Pfam" id="PF00226">
    <property type="entry name" value="DnaJ"/>
    <property type="match status" value="1"/>
</dbReference>
<comment type="caution">
    <text evidence="3">The sequence shown here is derived from an EMBL/GenBank/DDBJ whole genome shotgun (WGS) entry which is preliminary data.</text>
</comment>
<keyword evidence="1" id="KW-1133">Transmembrane helix</keyword>
<dbReference type="SUPFAM" id="SSF46565">
    <property type="entry name" value="Chaperone J-domain"/>
    <property type="match status" value="1"/>
</dbReference>
<dbReference type="PROSITE" id="PS50076">
    <property type="entry name" value="DNAJ_2"/>
    <property type="match status" value="1"/>
</dbReference>
<dbReference type="InterPro" id="IPR029024">
    <property type="entry name" value="TerB-like"/>
</dbReference>
<dbReference type="SUPFAM" id="SSF158682">
    <property type="entry name" value="TerB-like"/>
    <property type="match status" value="1"/>
</dbReference>
<name>A0A0F9U9B3_9ZZZZ</name>
<feature type="domain" description="J" evidence="2">
    <location>
        <begin position="192"/>
        <end position="257"/>
    </location>
</feature>
<dbReference type="InterPro" id="IPR036869">
    <property type="entry name" value="J_dom_sf"/>
</dbReference>
<sequence length="257" mass="28406">MFKIIFIVAGYYFLGLFGAFLGYLIGGSIDRGRQYGLGGINPLGNDQRKTVFLETAFVLMGKLAKADGHISKDEIAHVEQFIQKMGMSAEHRQQAIAQFKRGSVAGFDINATLNEFMATCGNTSNLKQVLLTYLTVMAVSDGKLDPAEHALLEKIALRLGYSAATFKQMLDMLLNQSHFSQGNTSSPSALEEAYKALGVSKDSTDQEIKRAYRKLMSQYHPDKLIGQGLPEDMIAVATEQAKDIQVAYDLIKKHRQK</sequence>
<dbReference type="EMBL" id="LAZR01000786">
    <property type="protein sequence ID" value="KKN57836.1"/>
    <property type="molecule type" value="Genomic_DNA"/>
</dbReference>
<dbReference type="Gene3D" id="1.10.287.110">
    <property type="entry name" value="DnaJ domain"/>
    <property type="match status" value="1"/>
</dbReference>
<dbReference type="InterPro" id="IPR001623">
    <property type="entry name" value="DnaJ_domain"/>
</dbReference>
<dbReference type="Pfam" id="PF05099">
    <property type="entry name" value="TerB"/>
    <property type="match status" value="1"/>
</dbReference>
<accession>A0A0F9U9B3</accession>
<reference evidence="3" key="1">
    <citation type="journal article" date="2015" name="Nature">
        <title>Complex archaea that bridge the gap between prokaryotes and eukaryotes.</title>
        <authorList>
            <person name="Spang A."/>
            <person name="Saw J.H."/>
            <person name="Jorgensen S.L."/>
            <person name="Zaremba-Niedzwiedzka K."/>
            <person name="Martijn J."/>
            <person name="Lind A.E."/>
            <person name="van Eijk R."/>
            <person name="Schleper C."/>
            <person name="Guy L."/>
            <person name="Ettema T.J."/>
        </authorList>
    </citation>
    <scope>NUCLEOTIDE SEQUENCE</scope>
</reference>
<feature type="transmembrane region" description="Helical" evidence="1">
    <location>
        <begin position="6"/>
        <end position="25"/>
    </location>
</feature>
<dbReference type="CDD" id="cd07316">
    <property type="entry name" value="terB_like_DjlA"/>
    <property type="match status" value="1"/>
</dbReference>
<evidence type="ECO:0000259" key="2">
    <source>
        <dbReference type="PROSITE" id="PS50076"/>
    </source>
</evidence>
<dbReference type="InterPro" id="IPR050817">
    <property type="entry name" value="DjlA_DnaK_co-chaperone"/>
</dbReference>
<dbReference type="SMART" id="SM00271">
    <property type="entry name" value="DnaJ"/>
    <property type="match status" value="1"/>
</dbReference>
<evidence type="ECO:0000256" key="1">
    <source>
        <dbReference type="SAM" id="Phobius"/>
    </source>
</evidence>
<organism evidence="3">
    <name type="scientific">marine sediment metagenome</name>
    <dbReference type="NCBI Taxonomy" id="412755"/>
    <lineage>
        <taxon>unclassified sequences</taxon>
        <taxon>metagenomes</taxon>
        <taxon>ecological metagenomes</taxon>
    </lineage>
</organism>
<dbReference type="PANTHER" id="PTHR24074">
    <property type="entry name" value="CO-CHAPERONE PROTEIN DJLA"/>
    <property type="match status" value="1"/>
</dbReference>